<protein>
    <recommendedName>
        <fullName evidence="4">Lipoprotein</fullName>
    </recommendedName>
</protein>
<name>A0ABT8KY58_9BACT</name>
<gene>
    <name evidence="2" type="ORF">QQ020_00220</name>
</gene>
<comment type="caution">
    <text evidence="2">The sequence shown here is derived from an EMBL/GenBank/DDBJ whole genome shotgun (WGS) entry which is preliminary data.</text>
</comment>
<dbReference type="EMBL" id="JAUJEB010000001">
    <property type="protein sequence ID" value="MDN5210439.1"/>
    <property type="molecule type" value="Genomic_DNA"/>
</dbReference>
<sequence>MKTINSLVIALLLMTAAIVSSCDESGDPQADIELSESQTASVSMRGKWGQASDPVLPFGTTETVLDDFVMAFTITDDYNPMGFTASGADYFFGATEEAGLWNWEDQEFKNIKLTNISPISNIQVLKEASEIRVSFIYEGEDGGRAFGVGEYSVTLKKIAP</sequence>
<organism evidence="2 3">
    <name type="scientific">Agaribacillus aureus</name>
    <dbReference type="NCBI Taxonomy" id="3051825"/>
    <lineage>
        <taxon>Bacteria</taxon>
        <taxon>Pseudomonadati</taxon>
        <taxon>Bacteroidota</taxon>
        <taxon>Cytophagia</taxon>
        <taxon>Cytophagales</taxon>
        <taxon>Splendidivirgaceae</taxon>
        <taxon>Agaribacillus</taxon>
    </lineage>
</organism>
<evidence type="ECO:0000313" key="3">
    <source>
        <dbReference type="Proteomes" id="UP001172083"/>
    </source>
</evidence>
<evidence type="ECO:0000313" key="2">
    <source>
        <dbReference type="EMBL" id="MDN5210439.1"/>
    </source>
</evidence>
<keyword evidence="1" id="KW-0732">Signal</keyword>
<feature type="chain" id="PRO_5045723310" description="Lipoprotein" evidence="1">
    <location>
        <begin position="22"/>
        <end position="160"/>
    </location>
</feature>
<dbReference type="PROSITE" id="PS51257">
    <property type="entry name" value="PROKAR_LIPOPROTEIN"/>
    <property type="match status" value="1"/>
</dbReference>
<feature type="signal peptide" evidence="1">
    <location>
        <begin position="1"/>
        <end position="21"/>
    </location>
</feature>
<reference evidence="2" key="1">
    <citation type="submission" date="2023-06" db="EMBL/GenBank/DDBJ databases">
        <title>Genomic of Agaribacillus aureum.</title>
        <authorList>
            <person name="Wang G."/>
        </authorList>
    </citation>
    <scope>NUCLEOTIDE SEQUENCE</scope>
    <source>
        <strain evidence="2">BMA12</strain>
    </source>
</reference>
<keyword evidence="3" id="KW-1185">Reference proteome</keyword>
<evidence type="ECO:0000256" key="1">
    <source>
        <dbReference type="SAM" id="SignalP"/>
    </source>
</evidence>
<accession>A0ABT8KY58</accession>
<dbReference type="Proteomes" id="UP001172083">
    <property type="component" value="Unassembled WGS sequence"/>
</dbReference>
<dbReference type="RefSeq" id="WP_346755783.1">
    <property type="nucleotide sequence ID" value="NZ_JAUJEB010000001.1"/>
</dbReference>
<proteinExistence type="predicted"/>
<evidence type="ECO:0008006" key="4">
    <source>
        <dbReference type="Google" id="ProtNLM"/>
    </source>
</evidence>